<dbReference type="EMBL" id="BAAANC010000002">
    <property type="protein sequence ID" value="GAA1529897.1"/>
    <property type="molecule type" value="Genomic_DNA"/>
</dbReference>
<accession>A0ABP4LSK2</accession>
<organism evidence="2 3">
    <name type="scientific">Kribbella lupini</name>
    <dbReference type="NCBI Taxonomy" id="291602"/>
    <lineage>
        <taxon>Bacteria</taxon>
        <taxon>Bacillati</taxon>
        <taxon>Actinomycetota</taxon>
        <taxon>Actinomycetes</taxon>
        <taxon>Propionibacteriales</taxon>
        <taxon>Kribbellaceae</taxon>
        <taxon>Kribbella</taxon>
    </lineage>
</organism>
<dbReference type="InterPro" id="IPR018958">
    <property type="entry name" value="Knr4/Smi1-like_dom"/>
</dbReference>
<dbReference type="Proteomes" id="UP001500363">
    <property type="component" value="Unassembled WGS sequence"/>
</dbReference>
<dbReference type="RefSeq" id="WP_344175180.1">
    <property type="nucleotide sequence ID" value="NZ_BAAANC010000002.1"/>
</dbReference>
<evidence type="ECO:0000313" key="3">
    <source>
        <dbReference type="Proteomes" id="UP001500363"/>
    </source>
</evidence>
<dbReference type="Pfam" id="PF09346">
    <property type="entry name" value="SMI1_KNR4"/>
    <property type="match status" value="1"/>
</dbReference>
<sequence>MERTVEESWNLITGWLEQHLPAAYEALQPPASPAAVEAISKAVGRPLPPDVLAWLNLSNGMRVVTDFGNLLPFFFTPLTCEAMLTRHRMMRSIYSDMPHEDADGPAGSYSFVWLDTFLPLAASGTDVDLFVDLRDGELHGCVGALDATDGSTGSIWPSTAVMLSQVADAFVLGRPVQWTYPSGDSTEYRPQLEGGRLSWD</sequence>
<evidence type="ECO:0000313" key="2">
    <source>
        <dbReference type="EMBL" id="GAA1529897.1"/>
    </source>
</evidence>
<keyword evidence="3" id="KW-1185">Reference proteome</keyword>
<protein>
    <recommendedName>
        <fullName evidence="1">Knr4/Smi1-like domain-containing protein</fullName>
    </recommendedName>
</protein>
<evidence type="ECO:0000259" key="1">
    <source>
        <dbReference type="Pfam" id="PF09346"/>
    </source>
</evidence>
<reference evidence="3" key="1">
    <citation type="journal article" date="2019" name="Int. J. Syst. Evol. Microbiol.">
        <title>The Global Catalogue of Microorganisms (GCM) 10K type strain sequencing project: providing services to taxonomists for standard genome sequencing and annotation.</title>
        <authorList>
            <consortium name="The Broad Institute Genomics Platform"/>
            <consortium name="The Broad Institute Genome Sequencing Center for Infectious Disease"/>
            <person name="Wu L."/>
            <person name="Ma J."/>
        </authorList>
    </citation>
    <scope>NUCLEOTIDE SEQUENCE [LARGE SCALE GENOMIC DNA]</scope>
    <source>
        <strain evidence="3">JCM 14303</strain>
    </source>
</reference>
<feature type="domain" description="Knr4/Smi1-like" evidence="1">
    <location>
        <begin position="30"/>
        <end position="164"/>
    </location>
</feature>
<name>A0ABP4LSK2_9ACTN</name>
<gene>
    <name evidence="2" type="ORF">GCM10009741_34750</name>
</gene>
<comment type="caution">
    <text evidence="2">The sequence shown here is derived from an EMBL/GenBank/DDBJ whole genome shotgun (WGS) entry which is preliminary data.</text>
</comment>
<proteinExistence type="predicted"/>